<comment type="caution">
    <text evidence="1">The sequence shown here is derived from an EMBL/GenBank/DDBJ whole genome shotgun (WGS) entry which is preliminary data.</text>
</comment>
<dbReference type="InterPro" id="IPR027417">
    <property type="entry name" value="P-loop_NTPase"/>
</dbReference>
<evidence type="ECO:0008006" key="3">
    <source>
        <dbReference type="Google" id="ProtNLM"/>
    </source>
</evidence>
<accession>A0A350H8J0</accession>
<dbReference type="Proteomes" id="UP000264062">
    <property type="component" value="Unassembled WGS sequence"/>
</dbReference>
<proteinExistence type="predicted"/>
<sequence length="77" mass="9101">KILLGITLKVAEIQLIYENKGEYPIIMIDDAFSELDSKKRKSLLKIFETYPQVIITYPKNREEESGYHRIDLDEVRK</sequence>
<evidence type="ECO:0000313" key="2">
    <source>
        <dbReference type="Proteomes" id="UP000264062"/>
    </source>
</evidence>
<evidence type="ECO:0000313" key="1">
    <source>
        <dbReference type="EMBL" id="HAV91856.1"/>
    </source>
</evidence>
<name>A0A350H8J0_UNCW3</name>
<dbReference type="Gene3D" id="3.40.50.300">
    <property type="entry name" value="P-loop containing nucleotide triphosphate hydrolases"/>
    <property type="match status" value="1"/>
</dbReference>
<reference evidence="1 2" key="1">
    <citation type="journal article" date="2018" name="Nat. Biotechnol.">
        <title>A standardized bacterial taxonomy based on genome phylogeny substantially revises the tree of life.</title>
        <authorList>
            <person name="Parks D.H."/>
            <person name="Chuvochina M."/>
            <person name="Waite D.W."/>
            <person name="Rinke C."/>
            <person name="Skarshewski A."/>
            <person name="Chaumeil P.A."/>
            <person name="Hugenholtz P."/>
        </authorList>
    </citation>
    <scope>NUCLEOTIDE SEQUENCE [LARGE SCALE GENOMIC DNA]</scope>
    <source>
        <strain evidence="1">UBA9956</strain>
    </source>
</reference>
<dbReference type="AlphaFoldDB" id="A0A350H8J0"/>
<protein>
    <recommendedName>
        <fullName evidence="3">DNA replication and repair protein RecF</fullName>
    </recommendedName>
</protein>
<organism evidence="1 2">
    <name type="scientific">candidate division WOR-3 bacterium</name>
    <dbReference type="NCBI Taxonomy" id="2052148"/>
    <lineage>
        <taxon>Bacteria</taxon>
        <taxon>Bacteria division WOR-3</taxon>
    </lineage>
</organism>
<feature type="non-terminal residue" evidence="1">
    <location>
        <position position="1"/>
    </location>
</feature>
<gene>
    <name evidence="1" type="ORF">DCW38_01575</name>
</gene>
<dbReference type="EMBL" id="DMZY01000048">
    <property type="protein sequence ID" value="HAV91856.1"/>
    <property type="molecule type" value="Genomic_DNA"/>
</dbReference>